<proteinExistence type="predicted"/>
<dbReference type="Proteomes" id="UP000242715">
    <property type="component" value="Unassembled WGS sequence"/>
</dbReference>
<gene>
    <name evidence="1" type="ORF">TSUD_377850</name>
</gene>
<dbReference type="AlphaFoldDB" id="A0A2Z6PK55"/>
<evidence type="ECO:0000313" key="1">
    <source>
        <dbReference type="EMBL" id="GAU46619.1"/>
    </source>
</evidence>
<reference evidence="2" key="1">
    <citation type="journal article" date="2017" name="Front. Plant Sci.">
        <title>Climate Clever Clovers: New Paradigm to Reduce the Environmental Footprint of Ruminants by Breeding Low Methanogenic Forages Utilizing Haplotype Variation.</title>
        <authorList>
            <person name="Kaur P."/>
            <person name="Appels R."/>
            <person name="Bayer P.E."/>
            <person name="Keeble-Gagnere G."/>
            <person name="Wang J."/>
            <person name="Hirakawa H."/>
            <person name="Shirasawa K."/>
            <person name="Vercoe P."/>
            <person name="Stefanova K."/>
            <person name="Durmic Z."/>
            <person name="Nichols P."/>
            <person name="Revell C."/>
            <person name="Isobe S.N."/>
            <person name="Edwards D."/>
            <person name="Erskine W."/>
        </authorList>
    </citation>
    <scope>NUCLEOTIDE SEQUENCE [LARGE SCALE GENOMIC DNA]</scope>
    <source>
        <strain evidence="2">cv. Daliak</strain>
    </source>
</reference>
<evidence type="ECO:0000313" key="2">
    <source>
        <dbReference type="Proteomes" id="UP000242715"/>
    </source>
</evidence>
<protein>
    <submittedName>
        <fullName evidence="1">Uncharacterized protein</fullName>
    </submittedName>
</protein>
<feature type="non-terminal residue" evidence="1">
    <location>
        <position position="59"/>
    </location>
</feature>
<accession>A0A2Z6PK55</accession>
<keyword evidence="2" id="KW-1185">Reference proteome</keyword>
<dbReference type="OrthoDB" id="1924260at2759"/>
<sequence>MASSSLSFYNELCLLQASTFADDDYGDFQAQATYSTSYILWLKAQVPKPLENELLEKIR</sequence>
<organism evidence="1 2">
    <name type="scientific">Trifolium subterraneum</name>
    <name type="common">Subterranean clover</name>
    <dbReference type="NCBI Taxonomy" id="3900"/>
    <lineage>
        <taxon>Eukaryota</taxon>
        <taxon>Viridiplantae</taxon>
        <taxon>Streptophyta</taxon>
        <taxon>Embryophyta</taxon>
        <taxon>Tracheophyta</taxon>
        <taxon>Spermatophyta</taxon>
        <taxon>Magnoliopsida</taxon>
        <taxon>eudicotyledons</taxon>
        <taxon>Gunneridae</taxon>
        <taxon>Pentapetalae</taxon>
        <taxon>rosids</taxon>
        <taxon>fabids</taxon>
        <taxon>Fabales</taxon>
        <taxon>Fabaceae</taxon>
        <taxon>Papilionoideae</taxon>
        <taxon>50 kb inversion clade</taxon>
        <taxon>NPAAA clade</taxon>
        <taxon>Hologalegina</taxon>
        <taxon>IRL clade</taxon>
        <taxon>Trifolieae</taxon>
        <taxon>Trifolium</taxon>
    </lineage>
</organism>
<name>A0A2Z6PK55_TRISU</name>
<dbReference type="EMBL" id="DF974232">
    <property type="protein sequence ID" value="GAU46619.1"/>
    <property type="molecule type" value="Genomic_DNA"/>
</dbReference>